<dbReference type="Gene3D" id="3.30.1330.230">
    <property type="match status" value="2"/>
</dbReference>
<organism evidence="2">
    <name type="scientific">Prochloron sp. LV5</name>
    <dbReference type="NCBI Taxonomy" id="1826845"/>
    <lineage>
        <taxon>Bacteria</taxon>
        <taxon>Bacillati</taxon>
        <taxon>Cyanobacteriota</taxon>
        <taxon>Cyanophyceae</taxon>
        <taxon>Oscillatoriophycideae</taxon>
        <taxon>Chroococcales</taxon>
        <taxon>Prochloraceae</taxon>
        <taxon>Prochloron</taxon>
    </lineage>
</organism>
<dbReference type="NCBIfam" id="TIGR03604">
    <property type="entry name" value="TOMM_cyclo_SagD"/>
    <property type="match status" value="1"/>
</dbReference>
<protein>
    <submittedName>
        <fullName evidence="2">BisD</fullName>
    </submittedName>
</protein>
<feature type="domain" description="YcaO" evidence="1">
    <location>
        <begin position="416"/>
        <end position="784"/>
    </location>
</feature>
<reference evidence="2" key="1">
    <citation type="journal article" date="2016" name="Appl. Environ. Microbiol.">
        <title>Origin of chemical diversity in the Prochloron-tunicate symbiosis.</title>
        <authorList>
            <person name="Lin Z."/>
            <person name="Torres J.P."/>
            <person name="Tianero M.D."/>
            <person name="Kwan J.C."/>
            <person name="Schmidt E.W."/>
        </authorList>
    </citation>
    <scope>NUCLEOTIDE SEQUENCE</scope>
    <source>
        <strain evidence="2">LV5</strain>
    </source>
</reference>
<dbReference type="EMBL" id="KX100576">
    <property type="protein sequence ID" value="ANA85198.1"/>
    <property type="molecule type" value="Genomic_DNA"/>
</dbReference>
<dbReference type="Pfam" id="PF02624">
    <property type="entry name" value="YcaO"/>
    <property type="match status" value="1"/>
</dbReference>
<dbReference type="InterPro" id="IPR003776">
    <property type="entry name" value="YcaO-like_dom"/>
</dbReference>
<dbReference type="PANTHER" id="PTHR37809">
    <property type="entry name" value="RIBOSOMAL PROTEIN S12 METHYLTHIOTRANSFERASE ACCESSORY FACTOR YCAO"/>
    <property type="match status" value="1"/>
</dbReference>
<dbReference type="PROSITE" id="PS51664">
    <property type="entry name" value="YCAO"/>
    <property type="match status" value="1"/>
</dbReference>
<evidence type="ECO:0000313" key="2">
    <source>
        <dbReference type="EMBL" id="ANA85198.1"/>
    </source>
</evidence>
<evidence type="ECO:0000259" key="1">
    <source>
        <dbReference type="PROSITE" id="PS51664"/>
    </source>
</evidence>
<proteinExistence type="predicted"/>
<dbReference type="InterPro" id="IPR027624">
    <property type="entry name" value="TOMM_cyclo_SagD"/>
</dbReference>
<dbReference type="Gene3D" id="3.30.160.660">
    <property type="match status" value="1"/>
</dbReference>
<sequence>MQPTALQIKPHFHVEIIEPKQVYLLGEQGNHALTGQLYCQILPFLNGQYTREQIVEKLDGQVPEEYIDFVLSRLAEKGYLTEVAPELSLEVAAFWSELGIAPSVVAEGLKQPVTVTTAGKGIREGIVANLAAALEEAGIQVSDPRDPKAPKAGDSTAQLQVVLTDDYLQPELAALNKQALERQQPWLLVKPVGSILWLGPLFVPGETGCWHCLAQRLRGNREVEASVLQQKRALQERNGQNKNGAVSCLPTARATLPSTLQTGLQWAATEIAKWMVKRHLNAIAPGTARFPTLAGKIFTFNQTTLELKAHPLSRRPQCPTCGERETLQRRGFEPLKLESRPKHFTSDGGHRAMTPEQTVQKYQHLIGPITGVVTELVRVSDPANPLVHTYRAGHSFGSRSVSLRGLRNTLRYKSSGKGKTDSQSRASGLCEAIERYSGIFQGDEPRQRATLAELGDLAIHPEQCLHFSDRQYENRDALNAQGSAAAYRWIPHRFAASQAIEWTPLWSLTEQKHKYVPTAICYYSYPLPEADRFCKADSNGNAAGNSLEEAILQGFMELVERDSVALWWYNRLRRPEVDLSSFEEPYFLQLQQFYRSKNRELWVLDLTADLGIPAFAGLSRRTVGSSERISIGFGAHLDPQIAILRALTEVSQVGLELDKVPDEKLDGESKDWMLKVTLETHPCLAPDPSQPRKTANDYPKRWSDDIYTDVMACVEMAKVAGLETLVLDQTRPDIGLNVVKVIVPGMRTFWSRFGEGRLYDVPVQLGWLKEPLAEAQMNPTNIPF</sequence>
<gene>
    <name evidence="2" type="primary">bisD</name>
</gene>
<dbReference type="Pfam" id="PF21084">
    <property type="entry name" value="WHD_DUF4423_like"/>
    <property type="match status" value="1"/>
</dbReference>
<dbReference type="Gene3D" id="3.30.40.250">
    <property type="match status" value="1"/>
</dbReference>
<dbReference type="Gene3D" id="3.40.50.720">
    <property type="entry name" value="NAD(P)-binding Rossmann-like Domain"/>
    <property type="match status" value="1"/>
</dbReference>
<dbReference type="InterPro" id="IPR022291">
    <property type="entry name" value="Bacteriocin_synth_cyclodeHase"/>
</dbReference>
<dbReference type="PANTHER" id="PTHR37809:SF1">
    <property type="entry name" value="RIBOSOMAL PROTEIN S12 METHYLTHIOTRANSFERASE ACCESSORY FACTOR YCAO"/>
    <property type="match status" value="1"/>
</dbReference>
<dbReference type="Gene3D" id="3.90.930.60">
    <property type="match status" value="1"/>
</dbReference>
<dbReference type="InterPro" id="IPR049274">
    <property type="entry name" value="LynD/TruD_wHTH-like"/>
</dbReference>
<accession>A0A166XY79</accession>
<dbReference type="NCBIfam" id="TIGR00702">
    <property type="entry name" value="YcaO-type kinase domain"/>
    <property type="match status" value="1"/>
</dbReference>
<dbReference type="NCBIfam" id="TIGR03882">
    <property type="entry name" value="cyclo_dehyd_2"/>
    <property type="match status" value="1"/>
</dbReference>
<name>A0A166XY79_9PROC</name>
<dbReference type="AlphaFoldDB" id="A0A166XY79"/>